<organism evidence="2 3">
    <name type="scientific">Streptomyces silvensis</name>
    <dbReference type="NCBI Taxonomy" id="1765722"/>
    <lineage>
        <taxon>Bacteria</taxon>
        <taxon>Bacillati</taxon>
        <taxon>Actinomycetota</taxon>
        <taxon>Actinomycetes</taxon>
        <taxon>Kitasatosporales</taxon>
        <taxon>Streptomycetaceae</taxon>
        <taxon>Streptomyces</taxon>
    </lineage>
</organism>
<keyword evidence="1" id="KW-0812">Transmembrane</keyword>
<name>A0A0W7X6C9_9ACTN</name>
<keyword evidence="3" id="KW-1185">Reference proteome</keyword>
<dbReference type="EMBL" id="LOCL01000030">
    <property type="protein sequence ID" value="KUF18447.1"/>
    <property type="molecule type" value="Genomic_DNA"/>
</dbReference>
<evidence type="ECO:0000313" key="3">
    <source>
        <dbReference type="Proteomes" id="UP000054804"/>
    </source>
</evidence>
<accession>A0A0W7X6C9</accession>
<gene>
    <name evidence="2" type="ORF">AT728_19060</name>
</gene>
<proteinExistence type="predicted"/>
<dbReference type="RefSeq" id="WP_058847356.1">
    <property type="nucleotide sequence ID" value="NZ_LOCL01000030.1"/>
</dbReference>
<feature type="transmembrane region" description="Helical" evidence="1">
    <location>
        <begin position="127"/>
        <end position="149"/>
    </location>
</feature>
<keyword evidence="1" id="KW-0472">Membrane</keyword>
<keyword evidence="1" id="KW-1133">Transmembrane helix</keyword>
<protein>
    <submittedName>
        <fullName evidence="2">Uncharacterized protein</fullName>
    </submittedName>
</protein>
<dbReference type="Proteomes" id="UP000054804">
    <property type="component" value="Unassembled WGS sequence"/>
</dbReference>
<evidence type="ECO:0000256" key="1">
    <source>
        <dbReference type="SAM" id="Phobius"/>
    </source>
</evidence>
<reference evidence="2 3" key="1">
    <citation type="submission" date="2015-12" db="EMBL/GenBank/DDBJ databases">
        <title>Draft genome sequence of Streptomyces silvensis ATCC 53525, a producer of novel hormone antagonists.</title>
        <authorList>
            <person name="Johnston C.W."/>
            <person name="Li Y."/>
            <person name="Magarvey N.A."/>
        </authorList>
    </citation>
    <scope>NUCLEOTIDE SEQUENCE [LARGE SCALE GENOMIC DNA]</scope>
    <source>
        <strain evidence="2 3">ATCC 53525</strain>
    </source>
</reference>
<feature type="transmembrane region" description="Helical" evidence="1">
    <location>
        <begin position="6"/>
        <end position="27"/>
    </location>
</feature>
<comment type="caution">
    <text evidence="2">The sequence shown here is derived from an EMBL/GenBank/DDBJ whole genome shotgun (WGS) entry which is preliminary data.</text>
</comment>
<feature type="transmembrane region" description="Helical" evidence="1">
    <location>
        <begin position="93"/>
        <end position="115"/>
    </location>
</feature>
<sequence>MTGTTTLTLGGLLAALLVLTANLYPWWTGNREMKMLAPFGKGFTGAACAAACPGGLLGWAHTRTGTVANGAGERTGAVTTGTSSASGITNGELVGLGATGAVVAVTVVFVVCLAYKAAGKADKRRILGGAFVGSVLLLTAGVAGALAWLPGTLNTGGEVLVDAVQGVGVL</sequence>
<dbReference type="STRING" id="1765722.AT728_19060"/>
<evidence type="ECO:0000313" key="2">
    <source>
        <dbReference type="EMBL" id="KUF18447.1"/>
    </source>
</evidence>
<dbReference type="AlphaFoldDB" id="A0A0W7X6C9"/>